<proteinExistence type="predicted"/>
<dbReference type="InterPro" id="IPR036785">
    <property type="entry name" value="YkyA-like_sf"/>
</dbReference>
<dbReference type="PROSITE" id="PS51257">
    <property type="entry name" value="PROKAR_LIPOPROTEIN"/>
    <property type="match status" value="1"/>
</dbReference>
<sequence>MKGWVQTVAITICAISLAGCSESVSIEDATSSVVEIENEKDNVIAYINDILAQEEGMLEEFEEDLAENEADLFSTRDAQVFTNLEERESYLAAINDAAQAMQMENEIIATVLEDGDSEELPMDELEQLNEQTASLHNELNDYVETYGSELQTQDEYFSGLGEDSDFEFLADGIETVNDAQEEAHQLLENIHDELLATENALEDVDTLEEASA</sequence>
<reference evidence="1 2" key="1">
    <citation type="submission" date="2020-06" db="EMBL/GenBank/DDBJ databases">
        <title>Genomic analysis of Salicibibacter sp. NKC21-4.</title>
        <authorList>
            <person name="Oh Y.J."/>
        </authorList>
    </citation>
    <scope>NUCLEOTIDE SEQUENCE [LARGE SCALE GENOMIC DNA]</scope>
    <source>
        <strain evidence="1 2">NKC21-4</strain>
    </source>
</reference>
<dbReference type="Proteomes" id="UP000595349">
    <property type="component" value="Chromosome"/>
</dbReference>
<keyword evidence="2" id="KW-1185">Reference proteome</keyword>
<evidence type="ECO:0000313" key="1">
    <source>
        <dbReference type="EMBL" id="QQK80712.1"/>
    </source>
</evidence>
<dbReference type="EMBL" id="CP054706">
    <property type="protein sequence ID" value="QQK80712.1"/>
    <property type="molecule type" value="Genomic_DNA"/>
</dbReference>
<accession>A0A7T6ZCC1</accession>
<dbReference type="AlphaFoldDB" id="A0A7T6ZCC1"/>
<name>A0A7T6ZCC1_9BACI</name>
<dbReference type="KEGG" id="scib:HUG20_12945"/>
<dbReference type="RefSeq" id="WP_200085080.1">
    <property type="nucleotide sequence ID" value="NZ_CP054706.1"/>
</dbReference>
<organism evidence="1 2">
    <name type="scientific">Salicibibacter cibi</name>
    <dbReference type="NCBI Taxonomy" id="2743001"/>
    <lineage>
        <taxon>Bacteria</taxon>
        <taxon>Bacillati</taxon>
        <taxon>Bacillota</taxon>
        <taxon>Bacilli</taxon>
        <taxon>Bacillales</taxon>
        <taxon>Bacillaceae</taxon>
        <taxon>Salicibibacter</taxon>
    </lineage>
</organism>
<evidence type="ECO:0000313" key="2">
    <source>
        <dbReference type="Proteomes" id="UP000595349"/>
    </source>
</evidence>
<gene>
    <name evidence="1" type="ORF">HUG20_12945</name>
</gene>
<dbReference type="Gene3D" id="1.20.120.570">
    <property type="entry name" value="YkyA-like"/>
    <property type="match status" value="1"/>
</dbReference>
<protein>
    <submittedName>
        <fullName evidence="1">YkyA family protein</fullName>
    </submittedName>
</protein>